<dbReference type="CTD" id="165918"/>
<dbReference type="CDD" id="cd21952">
    <property type="entry name" value="MIU2_RNF168"/>
    <property type="match status" value="1"/>
</dbReference>
<evidence type="ECO:0000256" key="7">
    <source>
        <dbReference type="ARBA" id="ARBA00022786"/>
    </source>
</evidence>
<feature type="region of interest" description="Disordered" evidence="16">
    <location>
        <begin position="188"/>
        <end position="217"/>
    </location>
</feature>
<comment type="domain">
    <text evidence="14">The MIU motif (motif interacting with ubiquitin) mediates the interaction with both 'Lys-48'- and 'Lys-63'-linked ubiquitin chains. The UMI motif mediates interaction with ubiquitin with a preference for 'Lys-63'-linked ubiquitin. The specificity for different types of ubiquitin is mediated by juxtaposition of ubiquitin-binding motifs (MIU and UMI motifs) with LR motifs (LRMs).</text>
</comment>
<comment type="subcellular location">
    <subcellularLocation>
        <location evidence="14">Nucleus</location>
    </subcellularLocation>
    <text evidence="14">Localizes to double-strand breaks (DSBs) sites of DNA damage.</text>
</comment>
<dbReference type="GO" id="GO:0031491">
    <property type="term" value="F:nucleosome binding"/>
    <property type="evidence" value="ECO:0007669"/>
    <property type="project" value="TreeGrafter"/>
</dbReference>
<dbReference type="Proteomes" id="UP001652622">
    <property type="component" value="Unplaced"/>
</dbReference>
<dbReference type="GO" id="GO:0006302">
    <property type="term" value="P:double-strand break repair"/>
    <property type="evidence" value="ECO:0007669"/>
    <property type="project" value="UniProtKB-UniRule"/>
</dbReference>
<evidence type="ECO:0000256" key="9">
    <source>
        <dbReference type="ARBA" id="ARBA00022853"/>
    </source>
</evidence>
<name>A0A6P9DWI8_PANGU</name>
<dbReference type="InterPro" id="IPR001841">
    <property type="entry name" value="Znf_RING"/>
</dbReference>
<evidence type="ECO:0000313" key="18">
    <source>
        <dbReference type="Proteomes" id="UP001652622"/>
    </source>
</evidence>
<comment type="similarity">
    <text evidence="14">Belongs to the RNF168 family.</text>
</comment>
<evidence type="ECO:0000256" key="14">
    <source>
        <dbReference type="HAMAP-Rule" id="MF_03066"/>
    </source>
</evidence>
<keyword evidence="5 14" id="KW-0227">DNA damage</keyword>
<protein>
    <recommendedName>
        <fullName evidence="2">RING-type E3 ubiquitin transferase</fullName>
        <ecNumber evidence="2">2.3.2.27</ecNumber>
    </recommendedName>
    <alternativeName>
        <fullName evidence="12 13">RING-type E3 ubiquitin transferase RNF168</fullName>
    </alternativeName>
</protein>
<feature type="coiled-coil region" evidence="15">
    <location>
        <begin position="117"/>
        <end position="170"/>
    </location>
</feature>
<sequence>MPKESETPLSLADCHCNICMDIFVEPVTLPCHHTLCNACFQLTVEKASLCCPFCRRRVSSWARYNSRNNTLINLELWEKIKKHFPEECQRRINGQDLENYLHLPQPIHCLSKPGELKKEYEAEITKVEAERQAFEQEESRASEEYIQRLLAEEEEEQKLTEERKKKIADQLLLDEVLARELSLNLNSSAEESVKSSPVPGPSPSDCCKTSKTKSSSYGDIKKYLSPKSCGFFPPKLLFGELKEENIDTLSEESIRAKTHFILEDEEIKDDITMQSSETTGEGKMTKDFPLESMGSCLNTSEFNCHGPELSSFSRSRLNEPIEERVTKREDDETDFFSMSSGSSNNDFGNKNFTESTCLLKLHKNDSTEEILISLKSSSQLDSKDITCEETKVMRNYPIEDKNQSCSLITKEIPKRKSQESPTEWTGDSYLNDKRRRTFVQTEEKELNDIQKQIHMEEQLYKRYKQEEEDRCLALKIQKEMDREQKILNRKKGSPDEYHLRPTTSTAVGKSPTVGKHCKLLKASNRQTEIKQPKTHRRSHSENERTSSKRQTKPSEKNGNVLNCVLNSDLKDVELLPIKQRTIIQMFKKSATN</sequence>
<dbReference type="GO" id="GO:0000151">
    <property type="term" value="C:ubiquitin ligase complex"/>
    <property type="evidence" value="ECO:0007669"/>
    <property type="project" value="UniProtKB-UniRule"/>
</dbReference>
<evidence type="ECO:0000256" key="2">
    <source>
        <dbReference type="ARBA" id="ARBA00012483"/>
    </source>
</evidence>
<dbReference type="GO" id="GO:0016567">
    <property type="term" value="P:protein ubiquitination"/>
    <property type="evidence" value="ECO:0007669"/>
    <property type="project" value="UniProtKB-UniRule"/>
</dbReference>
<comment type="pathway">
    <text evidence="14">Protein modification; protein ubiquitination.</text>
</comment>
<dbReference type="OrthoDB" id="426657at2759"/>
<keyword evidence="7 14" id="KW-0833">Ubl conjugation pathway</keyword>
<gene>
    <name evidence="14 19 20" type="primary">RNF168</name>
</gene>
<keyword evidence="4 14" id="KW-0479">Metal-binding</keyword>
<evidence type="ECO:0000256" key="10">
    <source>
        <dbReference type="ARBA" id="ARBA00023204"/>
    </source>
</evidence>
<dbReference type="GO" id="GO:0061630">
    <property type="term" value="F:ubiquitin protein ligase activity"/>
    <property type="evidence" value="ECO:0007669"/>
    <property type="project" value="UniProtKB-EC"/>
</dbReference>
<comment type="caution">
    <text evidence="14">Lacks conserved residue(s) required for the propagation of feature annotation.</text>
</comment>
<feature type="short sequence motif" description="LR motif 2" evidence="14">
    <location>
        <begin position="489"/>
        <end position="500"/>
    </location>
</feature>
<dbReference type="FunFam" id="3.30.40.10:FF:000466">
    <property type="entry name" value="E3 ubiquitin-protein ligase RNF168"/>
    <property type="match status" value="1"/>
</dbReference>
<reference evidence="19 20" key="1">
    <citation type="submission" date="2025-04" db="UniProtKB">
        <authorList>
            <consortium name="RefSeq"/>
        </authorList>
    </citation>
    <scope>IDENTIFICATION</scope>
    <source>
        <tissue evidence="19 20">Blood</tissue>
    </source>
</reference>
<dbReference type="PANTHER" id="PTHR23328">
    <property type="entry name" value="RING-TYPE DOMAIN-CONTAINING PROTEIN"/>
    <property type="match status" value="1"/>
</dbReference>
<keyword evidence="18" id="KW-1185">Reference proteome</keyword>
<feature type="compositionally biased region" description="Basic and acidic residues" evidence="16">
    <location>
        <begin position="487"/>
        <end position="499"/>
    </location>
</feature>
<accession>A0A6P9DWI8</accession>
<feature type="short sequence motif" description="UMI motif" evidence="14">
    <location>
        <begin position="143"/>
        <end position="151"/>
    </location>
</feature>
<dbReference type="OMA" id="SWARYNT"/>
<organism evidence="18 19">
    <name type="scientific">Pantherophis guttatus</name>
    <name type="common">Corn snake</name>
    <name type="synonym">Elaphe guttata</name>
    <dbReference type="NCBI Taxonomy" id="94885"/>
    <lineage>
        <taxon>Eukaryota</taxon>
        <taxon>Metazoa</taxon>
        <taxon>Chordata</taxon>
        <taxon>Craniata</taxon>
        <taxon>Vertebrata</taxon>
        <taxon>Euteleostomi</taxon>
        <taxon>Lepidosauria</taxon>
        <taxon>Squamata</taxon>
        <taxon>Bifurcata</taxon>
        <taxon>Unidentata</taxon>
        <taxon>Episquamata</taxon>
        <taxon>Toxicofera</taxon>
        <taxon>Serpentes</taxon>
        <taxon>Colubroidea</taxon>
        <taxon>Colubridae</taxon>
        <taxon>Colubrinae</taxon>
        <taxon>Pantherophis</taxon>
    </lineage>
</organism>
<evidence type="ECO:0000256" key="16">
    <source>
        <dbReference type="SAM" id="MobiDB-lite"/>
    </source>
</evidence>
<feature type="domain" description="RING-type" evidence="17">
    <location>
        <begin position="16"/>
        <end position="55"/>
    </location>
</feature>
<evidence type="ECO:0000256" key="11">
    <source>
        <dbReference type="ARBA" id="ARBA00023242"/>
    </source>
</evidence>
<dbReference type="GO" id="GO:0045739">
    <property type="term" value="P:positive regulation of DNA repair"/>
    <property type="evidence" value="ECO:0007669"/>
    <property type="project" value="UniProtKB-UniRule"/>
</dbReference>
<keyword evidence="6 14" id="KW-0863">Zinc-finger</keyword>
<evidence type="ECO:0000313" key="19">
    <source>
        <dbReference type="RefSeq" id="XP_034295450.1"/>
    </source>
</evidence>
<dbReference type="GeneID" id="117678452"/>
<dbReference type="UniPathway" id="UPA00143"/>
<evidence type="ECO:0000256" key="3">
    <source>
        <dbReference type="ARBA" id="ARBA00022679"/>
    </source>
</evidence>
<dbReference type="HAMAP" id="MF_03066">
    <property type="entry name" value="RNF168"/>
    <property type="match status" value="1"/>
</dbReference>
<dbReference type="GO" id="GO:0005634">
    <property type="term" value="C:nucleus"/>
    <property type="evidence" value="ECO:0007669"/>
    <property type="project" value="UniProtKB-SubCell"/>
</dbReference>
<dbReference type="PROSITE" id="PS50089">
    <property type="entry name" value="ZF_RING_2"/>
    <property type="match status" value="1"/>
</dbReference>
<dbReference type="AlphaFoldDB" id="A0A6P9DWI8"/>
<dbReference type="InterPro" id="IPR034725">
    <property type="entry name" value="RNF168"/>
</dbReference>
<evidence type="ECO:0000259" key="17">
    <source>
        <dbReference type="PROSITE" id="PS50089"/>
    </source>
</evidence>
<keyword evidence="9 14" id="KW-0156">Chromatin regulator</keyword>
<dbReference type="GO" id="GO:0006325">
    <property type="term" value="P:chromatin organization"/>
    <property type="evidence" value="ECO:0007669"/>
    <property type="project" value="UniProtKB-KW"/>
</dbReference>
<dbReference type="SUPFAM" id="SSF57850">
    <property type="entry name" value="RING/U-box"/>
    <property type="match status" value="1"/>
</dbReference>
<feature type="coiled-coil region" evidence="15">
    <location>
        <begin position="439"/>
        <end position="466"/>
    </location>
</feature>
<dbReference type="InterPro" id="IPR018957">
    <property type="entry name" value="Znf_C3HC4_RING-type"/>
</dbReference>
<evidence type="ECO:0000256" key="13">
    <source>
        <dbReference type="ARBA" id="ARBA00079844"/>
    </source>
</evidence>
<comment type="catalytic activity">
    <reaction evidence="1 14">
        <text>S-ubiquitinyl-[E2 ubiquitin-conjugating enzyme]-L-cysteine + [acceptor protein]-L-lysine = [E2 ubiquitin-conjugating enzyme]-L-cysteine + N(6)-ubiquitinyl-[acceptor protein]-L-lysine.</text>
        <dbReference type="EC" id="2.3.2.27"/>
    </reaction>
</comment>
<dbReference type="CDD" id="cd22265">
    <property type="entry name" value="UDM1_RNF168"/>
    <property type="match status" value="1"/>
</dbReference>
<evidence type="ECO:0000256" key="12">
    <source>
        <dbReference type="ARBA" id="ARBA00077266"/>
    </source>
</evidence>
<dbReference type="GO" id="GO:0035861">
    <property type="term" value="C:site of double-strand break"/>
    <property type="evidence" value="ECO:0007669"/>
    <property type="project" value="TreeGrafter"/>
</dbReference>
<dbReference type="PANTHER" id="PTHR23328:SF1">
    <property type="entry name" value="E3 UBIQUITIN-PROTEIN LIGASE RNF168"/>
    <property type="match status" value="1"/>
</dbReference>
<evidence type="ECO:0000256" key="1">
    <source>
        <dbReference type="ARBA" id="ARBA00000900"/>
    </source>
</evidence>
<dbReference type="RefSeq" id="XP_034295450.1">
    <property type="nucleotide sequence ID" value="XM_034439559.1"/>
</dbReference>
<proteinExistence type="inferred from homology"/>
<dbReference type="SMART" id="SM00184">
    <property type="entry name" value="RING"/>
    <property type="match status" value="1"/>
</dbReference>
<evidence type="ECO:0000256" key="6">
    <source>
        <dbReference type="ARBA" id="ARBA00022771"/>
    </source>
</evidence>
<evidence type="ECO:0000256" key="8">
    <source>
        <dbReference type="ARBA" id="ARBA00022833"/>
    </source>
</evidence>
<dbReference type="GO" id="GO:0042393">
    <property type="term" value="F:histone binding"/>
    <property type="evidence" value="ECO:0007669"/>
    <property type="project" value="UniProtKB-UniRule"/>
</dbReference>
<keyword evidence="8 14" id="KW-0862">Zinc</keyword>
<keyword evidence="11 14" id="KW-0539">Nucleus</keyword>
<keyword evidence="15" id="KW-0175">Coiled coil</keyword>
<dbReference type="GO" id="GO:0008270">
    <property type="term" value="F:zinc ion binding"/>
    <property type="evidence" value="ECO:0007669"/>
    <property type="project" value="UniProtKB-KW"/>
</dbReference>
<evidence type="ECO:0000256" key="15">
    <source>
        <dbReference type="SAM" id="Coils"/>
    </source>
</evidence>
<evidence type="ECO:0000313" key="20">
    <source>
        <dbReference type="RefSeq" id="XP_034295451.1"/>
    </source>
</evidence>
<dbReference type="Gene3D" id="3.30.40.10">
    <property type="entry name" value="Zinc/RING finger domain, C3HC4 (zinc finger)"/>
    <property type="match status" value="1"/>
</dbReference>
<dbReference type="Pfam" id="PF00097">
    <property type="entry name" value="zf-C3HC4"/>
    <property type="match status" value="1"/>
</dbReference>
<dbReference type="InterPro" id="IPR013083">
    <property type="entry name" value="Znf_RING/FYVE/PHD"/>
</dbReference>
<dbReference type="GO" id="GO:0043130">
    <property type="term" value="F:ubiquitin binding"/>
    <property type="evidence" value="ECO:0007669"/>
    <property type="project" value="UniProtKB-UniRule"/>
</dbReference>
<dbReference type="GO" id="GO:0010212">
    <property type="term" value="P:response to ionizing radiation"/>
    <property type="evidence" value="ECO:0007669"/>
    <property type="project" value="UniProtKB-UniRule"/>
</dbReference>
<dbReference type="KEGG" id="pgut:117678452"/>
<dbReference type="InterPro" id="IPR051657">
    <property type="entry name" value="RNF168/RNF169_E3_ubiq-ligase"/>
</dbReference>
<evidence type="ECO:0000256" key="5">
    <source>
        <dbReference type="ARBA" id="ARBA00022763"/>
    </source>
</evidence>
<evidence type="ECO:0000256" key="4">
    <source>
        <dbReference type="ARBA" id="ARBA00022723"/>
    </source>
</evidence>
<keyword evidence="10 14" id="KW-0234">DNA repair</keyword>
<dbReference type="RefSeq" id="XP_034295451.1">
    <property type="nucleotide sequence ID" value="XM_034439560.1"/>
</dbReference>
<dbReference type="EC" id="2.3.2.27" evidence="2"/>
<feature type="region of interest" description="Disordered" evidence="16">
    <location>
        <begin position="487"/>
        <end position="560"/>
    </location>
</feature>
<keyword evidence="3 14" id="KW-0808">Transferase</keyword>
<dbReference type="CDD" id="cd16550">
    <property type="entry name" value="RING-HC_RNF168"/>
    <property type="match status" value="1"/>
</dbReference>
<feature type="compositionally biased region" description="Low complexity" evidence="16">
    <location>
        <begin position="188"/>
        <end position="216"/>
    </location>
</feature>